<dbReference type="EMBL" id="BOSE01000004">
    <property type="protein sequence ID" value="GIP17041.1"/>
    <property type="molecule type" value="Genomic_DNA"/>
</dbReference>
<protein>
    <recommendedName>
        <fullName evidence="3">Spore coat protein</fullName>
    </recommendedName>
</protein>
<sequence length="70" mass="7709">MQAMTNKELEYVIDSMSNEDLLMKTCAAAAAVSTHPAVKSCCEAMVHTHQANYNTLLQSLQQHQTIAPMN</sequence>
<keyword evidence="2" id="KW-1185">Reference proteome</keyword>
<organism evidence="1 2">
    <name type="scientific">Paenibacillus montaniterrae</name>
    <dbReference type="NCBI Taxonomy" id="429341"/>
    <lineage>
        <taxon>Bacteria</taxon>
        <taxon>Bacillati</taxon>
        <taxon>Bacillota</taxon>
        <taxon>Bacilli</taxon>
        <taxon>Bacillales</taxon>
        <taxon>Paenibacillaceae</taxon>
        <taxon>Paenibacillus</taxon>
    </lineage>
</organism>
<accession>A0A919YRI7</accession>
<dbReference type="RefSeq" id="WP_213515879.1">
    <property type="nucleotide sequence ID" value="NZ_BOSE01000004.1"/>
</dbReference>
<gene>
    <name evidence="1" type="ORF">J40TS1_26830</name>
</gene>
<reference evidence="1" key="1">
    <citation type="submission" date="2021-03" db="EMBL/GenBank/DDBJ databases">
        <title>Antimicrobial resistance genes in bacteria isolated from Japanese honey, and their potential for conferring macrolide and lincosamide resistance in the American foulbrood pathogen Paenibacillus larvae.</title>
        <authorList>
            <person name="Okamoto M."/>
            <person name="Kumagai M."/>
            <person name="Kanamori H."/>
            <person name="Takamatsu D."/>
        </authorList>
    </citation>
    <scope>NUCLEOTIDE SEQUENCE</scope>
    <source>
        <strain evidence="1">J40TS1</strain>
    </source>
</reference>
<proteinExistence type="predicted"/>
<evidence type="ECO:0000313" key="1">
    <source>
        <dbReference type="EMBL" id="GIP17041.1"/>
    </source>
</evidence>
<evidence type="ECO:0008006" key="3">
    <source>
        <dbReference type="Google" id="ProtNLM"/>
    </source>
</evidence>
<dbReference type="Proteomes" id="UP000683139">
    <property type="component" value="Unassembled WGS sequence"/>
</dbReference>
<evidence type="ECO:0000313" key="2">
    <source>
        <dbReference type="Proteomes" id="UP000683139"/>
    </source>
</evidence>
<comment type="caution">
    <text evidence="1">The sequence shown here is derived from an EMBL/GenBank/DDBJ whole genome shotgun (WGS) entry which is preliminary data.</text>
</comment>
<name>A0A919YRI7_9BACL</name>
<dbReference type="AlphaFoldDB" id="A0A919YRI7"/>